<dbReference type="InterPro" id="IPR000270">
    <property type="entry name" value="PB1_dom"/>
</dbReference>
<evidence type="ECO:0000313" key="3">
    <source>
        <dbReference type="EMBL" id="PKA49436.1"/>
    </source>
</evidence>
<accession>A0A2I0A1M3</accession>
<dbReference type="SMART" id="SM00666">
    <property type="entry name" value="PB1"/>
    <property type="match status" value="1"/>
</dbReference>
<feature type="region of interest" description="Disordered" evidence="1">
    <location>
        <begin position="603"/>
        <end position="626"/>
    </location>
</feature>
<dbReference type="FunFam" id="3.10.20.90:FF:000058">
    <property type="entry name" value="Octicosapeptide/phox/Bem1p domain kinase superfamily protein"/>
    <property type="match status" value="1"/>
</dbReference>
<keyword evidence="4" id="KW-1185">Reference proteome</keyword>
<dbReference type="AlphaFoldDB" id="A0A2I0A1M3"/>
<dbReference type="EMBL" id="KZ452038">
    <property type="protein sequence ID" value="PKA49436.1"/>
    <property type="molecule type" value="Genomic_DNA"/>
</dbReference>
<dbReference type="CDD" id="cd06410">
    <property type="entry name" value="PB1_UP2"/>
    <property type="match status" value="1"/>
</dbReference>
<dbReference type="SUPFAM" id="SSF54277">
    <property type="entry name" value="CAD &amp; PB1 domains"/>
    <property type="match status" value="1"/>
</dbReference>
<dbReference type="Gene3D" id="3.10.20.90">
    <property type="entry name" value="Phosphatidylinositol 3-kinase Catalytic Subunit, Chain A, domain 1"/>
    <property type="match status" value="1"/>
</dbReference>
<gene>
    <name evidence="3" type="ORF">AXF42_Ash016625</name>
</gene>
<dbReference type="OrthoDB" id="4062651at2759"/>
<evidence type="ECO:0000313" key="4">
    <source>
        <dbReference type="Proteomes" id="UP000236161"/>
    </source>
</evidence>
<dbReference type="InterPro" id="IPR053198">
    <property type="entry name" value="Gynoecium_Dev_Regulator"/>
</dbReference>
<proteinExistence type="predicted"/>
<organism evidence="3 4">
    <name type="scientific">Apostasia shenzhenica</name>
    <dbReference type="NCBI Taxonomy" id="1088818"/>
    <lineage>
        <taxon>Eukaryota</taxon>
        <taxon>Viridiplantae</taxon>
        <taxon>Streptophyta</taxon>
        <taxon>Embryophyta</taxon>
        <taxon>Tracheophyta</taxon>
        <taxon>Spermatophyta</taxon>
        <taxon>Magnoliopsida</taxon>
        <taxon>Liliopsida</taxon>
        <taxon>Asparagales</taxon>
        <taxon>Orchidaceae</taxon>
        <taxon>Apostasioideae</taxon>
        <taxon>Apostasia</taxon>
    </lineage>
</organism>
<dbReference type="STRING" id="1088818.A0A2I0A1M3"/>
<feature type="region of interest" description="Disordered" evidence="1">
    <location>
        <begin position="17"/>
        <end position="42"/>
    </location>
</feature>
<feature type="domain" description="PB1" evidence="2">
    <location>
        <begin position="58"/>
        <end position="144"/>
    </location>
</feature>
<feature type="compositionally biased region" description="Low complexity" evidence="1">
    <location>
        <begin position="17"/>
        <end position="36"/>
    </location>
</feature>
<feature type="compositionally biased region" description="Basic and acidic residues" evidence="1">
    <location>
        <begin position="606"/>
        <end position="626"/>
    </location>
</feature>
<sequence length="694" mass="76587">MCHLVVERIRVAEEELGSAAAESGNMDSPAAPSPGSSDERGPRAKFLCSFGGGILPRPLDGRLRYVGGETRIVAVPRDVSYEDLLSRMREIFDGTSVIKYQQPDEDLDALVSVVNDDDVMNMMEEYDKLGSTGDGFTRLRIFLFSQLPDTEAAAAAAAAAAHFDADERETERRYVDALNSLTDVKSPSPPLDFADHYLSQNALHHLNIPHPSHGNQLYGDVDSQWSPAYFSPVHHGAHDPKEFPVSPSSSRYHHLGISEFSDQNSLQIERQSPSVMENMVWLPPGAIIQEKSGFPSNIGYKHNNVYEGNPICENCHISYQRGQTAISNSVYLDPRWKHGQPHIDQSNACAECYNNRDHYVLNQDIKLDHGVFLKEPQGHERSWLIHPHHNSPHLDDSRVHYIVDANAVNAPYGRGNFYEGNEVFQGQQAIGASSHMHIGGLEDNGVRYGNHPSVYGADSFYQLQHNLPPLHLRRKVQAPLGPGTSYESPSLVVPNGAMGGSSPVQGLQDGSPKLSGLGMDIQTQSPWVARNGNLIQRPAPLEYFYEHTHREKQNVFPVGGHPEFAYQTITTSSVMNGNQVAAVYIPKEGTDQNNVNTEEVENLAEPARERTGSGKVGDSDSKINDKNGDTQVEILDFLPELIASVKKAALAGAEEVKAMAVKEMDADSGVFTDHNNRESLSYEVEVWVRAQKCL</sequence>
<dbReference type="Proteomes" id="UP000236161">
    <property type="component" value="Unassembled WGS sequence"/>
</dbReference>
<dbReference type="PANTHER" id="PTHR31066">
    <property type="entry name" value="OS05G0427100 PROTEIN-RELATED"/>
    <property type="match status" value="1"/>
</dbReference>
<protein>
    <recommendedName>
        <fullName evidence="2">PB1 domain-containing protein</fullName>
    </recommendedName>
</protein>
<reference evidence="3 4" key="1">
    <citation type="journal article" date="2017" name="Nature">
        <title>The Apostasia genome and the evolution of orchids.</title>
        <authorList>
            <person name="Zhang G.Q."/>
            <person name="Liu K.W."/>
            <person name="Li Z."/>
            <person name="Lohaus R."/>
            <person name="Hsiao Y.Y."/>
            <person name="Niu S.C."/>
            <person name="Wang J.Y."/>
            <person name="Lin Y.C."/>
            <person name="Xu Q."/>
            <person name="Chen L.J."/>
            <person name="Yoshida K."/>
            <person name="Fujiwara S."/>
            <person name="Wang Z.W."/>
            <person name="Zhang Y.Q."/>
            <person name="Mitsuda N."/>
            <person name="Wang M."/>
            <person name="Liu G.H."/>
            <person name="Pecoraro L."/>
            <person name="Huang H.X."/>
            <person name="Xiao X.J."/>
            <person name="Lin M."/>
            <person name="Wu X.Y."/>
            <person name="Wu W.L."/>
            <person name="Chen Y.Y."/>
            <person name="Chang S.B."/>
            <person name="Sakamoto S."/>
            <person name="Ohme-Takagi M."/>
            <person name="Yagi M."/>
            <person name="Zeng S.J."/>
            <person name="Shen C.Y."/>
            <person name="Yeh C.M."/>
            <person name="Luo Y.B."/>
            <person name="Tsai W.C."/>
            <person name="Van de Peer Y."/>
            <person name="Liu Z.J."/>
        </authorList>
    </citation>
    <scope>NUCLEOTIDE SEQUENCE [LARGE SCALE GENOMIC DNA]</scope>
    <source>
        <strain evidence="4">cv. Shenzhen</strain>
        <tissue evidence="3">Stem</tissue>
    </source>
</reference>
<evidence type="ECO:0000259" key="2">
    <source>
        <dbReference type="SMART" id="SM00666"/>
    </source>
</evidence>
<evidence type="ECO:0000256" key="1">
    <source>
        <dbReference type="SAM" id="MobiDB-lite"/>
    </source>
</evidence>
<name>A0A2I0A1M3_9ASPA</name>
<dbReference type="PANTHER" id="PTHR31066:SF97">
    <property type="entry name" value="OS03G0401100 PROTEIN"/>
    <property type="match status" value="1"/>
</dbReference>
<dbReference type="Pfam" id="PF00564">
    <property type="entry name" value="PB1"/>
    <property type="match status" value="1"/>
</dbReference>